<dbReference type="SUPFAM" id="SSF52402">
    <property type="entry name" value="Adenine nucleotide alpha hydrolases-like"/>
    <property type="match status" value="1"/>
</dbReference>
<dbReference type="Proteomes" id="UP000194420">
    <property type="component" value="Unassembled WGS sequence"/>
</dbReference>
<name>A0A1Y6FHP1_9SPHN</name>
<organism evidence="2 3">
    <name type="scientific">Altererythrobacter xiamenensis</name>
    <dbReference type="NCBI Taxonomy" id="1316679"/>
    <lineage>
        <taxon>Bacteria</taxon>
        <taxon>Pseudomonadati</taxon>
        <taxon>Pseudomonadota</taxon>
        <taxon>Alphaproteobacteria</taxon>
        <taxon>Sphingomonadales</taxon>
        <taxon>Erythrobacteraceae</taxon>
        <taxon>Altererythrobacter</taxon>
    </lineage>
</organism>
<dbReference type="AlphaFoldDB" id="A0A1Y6FHP1"/>
<accession>A0A1Y6FHP1</accession>
<protein>
    <submittedName>
        <fullName evidence="2">Universal stress protein family protein</fullName>
    </submittedName>
</protein>
<dbReference type="Pfam" id="PF00582">
    <property type="entry name" value="Usp"/>
    <property type="match status" value="1"/>
</dbReference>
<sequence length="148" mass="15591">MRTFLVIMDETKEARSALRFASRRAAAVDGAVHILALVAQQNVSAFGAVQATIEQEAHDRAEMLAHSAAGNLFSESGIMPSITVMVGGGQKLVAQFLSDHSEVAALVLGAASGNHPGPLVQHFSDNAGNLPCPLYIVPEGYDEPENHS</sequence>
<dbReference type="Gene3D" id="3.40.50.12370">
    <property type="match status" value="1"/>
</dbReference>
<dbReference type="EMBL" id="FXWG01000003">
    <property type="protein sequence ID" value="SMQ74518.1"/>
    <property type="molecule type" value="Genomic_DNA"/>
</dbReference>
<dbReference type="InterPro" id="IPR006016">
    <property type="entry name" value="UspA"/>
</dbReference>
<evidence type="ECO:0000313" key="3">
    <source>
        <dbReference type="Proteomes" id="UP000194420"/>
    </source>
</evidence>
<reference evidence="3" key="1">
    <citation type="submission" date="2017-04" db="EMBL/GenBank/DDBJ databases">
        <authorList>
            <person name="Varghese N."/>
            <person name="Submissions S."/>
        </authorList>
    </citation>
    <scope>NUCLEOTIDE SEQUENCE [LARGE SCALE GENOMIC DNA]</scope>
</reference>
<gene>
    <name evidence="2" type="ORF">SAMN06297468_2724</name>
</gene>
<proteinExistence type="predicted"/>
<feature type="domain" description="UspA" evidence="1">
    <location>
        <begin position="1"/>
        <end position="138"/>
    </location>
</feature>
<evidence type="ECO:0000313" key="2">
    <source>
        <dbReference type="EMBL" id="SMQ74518.1"/>
    </source>
</evidence>
<evidence type="ECO:0000259" key="1">
    <source>
        <dbReference type="Pfam" id="PF00582"/>
    </source>
</evidence>
<dbReference type="RefSeq" id="WP_086438569.1">
    <property type="nucleotide sequence ID" value="NZ_FXWG01000003.1"/>
</dbReference>
<keyword evidence="3" id="KW-1185">Reference proteome</keyword>
<dbReference type="OrthoDB" id="9813682at2"/>